<evidence type="ECO:0000313" key="3">
    <source>
        <dbReference type="EMBL" id="GAP82904.1"/>
    </source>
</evidence>
<keyword evidence="4" id="KW-1185">Reference proteome</keyword>
<organism evidence="3">
    <name type="scientific">Rosellinia necatrix</name>
    <name type="common">White root-rot fungus</name>
    <dbReference type="NCBI Taxonomy" id="77044"/>
    <lineage>
        <taxon>Eukaryota</taxon>
        <taxon>Fungi</taxon>
        <taxon>Dikarya</taxon>
        <taxon>Ascomycota</taxon>
        <taxon>Pezizomycotina</taxon>
        <taxon>Sordariomycetes</taxon>
        <taxon>Xylariomycetidae</taxon>
        <taxon>Xylariales</taxon>
        <taxon>Xylariaceae</taxon>
        <taxon>Rosellinia</taxon>
    </lineage>
</organism>
<feature type="region of interest" description="Disordered" evidence="2">
    <location>
        <begin position="158"/>
        <end position="233"/>
    </location>
</feature>
<sequence length="482" mass="53219">MKALSGMFNAWSHCIFQICHPTASQLDEKSHGHDDLNDNSFAIIHDEPSFMPRPSAAPLRNAPDVFGEERTPRKRRGSGWSSFSVRKRLLPSDTSLPRRPRISPPSNFRHVYSESFHFPDSTSSQFQLQSTSFRPLELGLNMSDTRLSPILPHLNYSTPPITPPPRVYTLSNASDSGSHAISHKRSHSSVSFNIPRRPVNGGSISEIPRSNTSTPQRPPPARARGYVSPSPAPPPIMEDLVERVANAMLERDKLQEQIDDIVERQTLCSNSRPSTAHGQPEMEPMPEVPAMPPNAPSFSERLSSDHIPSTVTTTQPPSARTARYEANSSRKIEGRVPPPPLPLRLRPPLRKKKSFSRVSNWLNPAGAAGTAATRHKRDVSYDSITNAPAPVTGRKGFYQVAVCSPEQPNRRRRSSFDSASVVSDWTVEEEEEETTLITSLSPSNATTPRAIVGQSPPSTARVPLGLEEPIQFQHRTSVGIAF</sequence>
<evidence type="ECO:0000313" key="4">
    <source>
        <dbReference type="Proteomes" id="UP000054516"/>
    </source>
</evidence>
<keyword evidence="1" id="KW-0175">Coiled coil</keyword>
<feature type="coiled-coil region" evidence="1">
    <location>
        <begin position="237"/>
        <end position="264"/>
    </location>
</feature>
<dbReference type="AlphaFoldDB" id="A0A1S7UI69"/>
<dbReference type="OMA" id="NQGFYQV"/>
<reference evidence="3" key="1">
    <citation type="submission" date="2016-03" db="EMBL/GenBank/DDBJ databases">
        <title>Draft genome sequence of Rosellinia necatrix.</title>
        <authorList>
            <person name="Kanematsu S."/>
        </authorList>
    </citation>
    <scope>NUCLEOTIDE SEQUENCE [LARGE SCALE GENOMIC DNA]</scope>
    <source>
        <strain evidence="3">W97</strain>
    </source>
</reference>
<feature type="compositionally biased region" description="Polar residues" evidence="2">
    <location>
        <begin position="169"/>
        <end position="179"/>
    </location>
</feature>
<feature type="region of interest" description="Disordered" evidence="2">
    <location>
        <begin position="299"/>
        <end position="347"/>
    </location>
</feature>
<name>A0A1S7UI69_ROSNE</name>
<feature type="compositionally biased region" description="Polar residues" evidence="2">
    <location>
        <begin position="306"/>
        <end position="318"/>
    </location>
</feature>
<dbReference type="STRING" id="77044.A0A1S7UI69"/>
<evidence type="ECO:0000256" key="2">
    <source>
        <dbReference type="SAM" id="MobiDB-lite"/>
    </source>
</evidence>
<dbReference type="EMBL" id="DF977446">
    <property type="protein sequence ID" value="GAP82904.1"/>
    <property type="molecule type" value="Genomic_DNA"/>
</dbReference>
<dbReference type="Proteomes" id="UP000054516">
    <property type="component" value="Unassembled WGS sequence"/>
</dbReference>
<protein>
    <submittedName>
        <fullName evidence="3">Putative acid phosphatase-like protein</fullName>
    </submittedName>
</protein>
<proteinExistence type="predicted"/>
<feature type="region of interest" description="Disordered" evidence="2">
    <location>
        <begin position="50"/>
        <end position="80"/>
    </location>
</feature>
<accession>A0A1S7UI69</accession>
<gene>
    <name evidence="3" type="ORF">SAMD00023353_0104340</name>
</gene>
<dbReference type="OrthoDB" id="3595619at2759"/>
<evidence type="ECO:0000256" key="1">
    <source>
        <dbReference type="SAM" id="Coils"/>
    </source>
</evidence>